<dbReference type="AlphaFoldDB" id="A0AAD5QLH3"/>
<keyword evidence="2" id="KW-1185">Reference proteome</keyword>
<name>A0AAD5QLH3_PARTN</name>
<dbReference type="EMBL" id="JAHQIW010002274">
    <property type="protein sequence ID" value="KAJ1354897.1"/>
    <property type="molecule type" value="Genomic_DNA"/>
</dbReference>
<reference evidence="1" key="1">
    <citation type="submission" date="2021-06" db="EMBL/GenBank/DDBJ databases">
        <title>Parelaphostrongylus tenuis whole genome reference sequence.</title>
        <authorList>
            <person name="Garwood T.J."/>
            <person name="Larsen P.A."/>
            <person name="Fountain-Jones N.M."/>
            <person name="Garbe J.R."/>
            <person name="Macchietto M.G."/>
            <person name="Kania S.A."/>
            <person name="Gerhold R.W."/>
            <person name="Richards J.E."/>
            <person name="Wolf T.M."/>
        </authorList>
    </citation>
    <scope>NUCLEOTIDE SEQUENCE</scope>
    <source>
        <strain evidence="1">MNPRO001-30</strain>
        <tissue evidence="1">Meninges</tissue>
    </source>
</reference>
<evidence type="ECO:0000313" key="1">
    <source>
        <dbReference type="EMBL" id="KAJ1354897.1"/>
    </source>
</evidence>
<proteinExistence type="predicted"/>
<protein>
    <submittedName>
        <fullName evidence="1">Uncharacterized protein</fullName>
    </submittedName>
</protein>
<accession>A0AAD5QLH3</accession>
<dbReference type="Proteomes" id="UP001196413">
    <property type="component" value="Unassembled WGS sequence"/>
</dbReference>
<gene>
    <name evidence="1" type="ORF">KIN20_011985</name>
</gene>
<comment type="caution">
    <text evidence="1">The sequence shown here is derived from an EMBL/GenBank/DDBJ whole genome shotgun (WGS) entry which is preliminary data.</text>
</comment>
<evidence type="ECO:0000313" key="2">
    <source>
        <dbReference type="Proteomes" id="UP001196413"/>
    </source>
</evidence>
<sequence>MVACGDGGGRTLVQLPPEIERLAVAFVNAKALRHGGDGVDKCSPSLKKRRVAQWLEVRVTQSWSWVRSYPQHQAFHLSEICEMTSFDVVWGHQQRQEQQQLVCAFGADHVHEGNRWKKARL</sequence>
<organism evidence="1 2">
    <name type="scientific">Parelaphostrongylus tenuis</name>
    <name type="common">Meningeal worm</name>
    <dbReference type="NCBI Taxonomy" id="148309"/>
    <lineage>
        <taxon>Eukaryota</taxon>
        <taxon>Metazoa</taxon>
        <taxon>Ecdysozoa</taxon>
        <taxon>Nematoda</taxon>
        <taxon>Chromadorea</taxon>
        <taxon>Rhabditida</taxon>
        <taxon>Rhabditina</taxon>
        <taxon>Rhabditomorpha</taxon>
        <taxon>Strongyloidea</taxon>
        <taxon>Metastrongylidae</taxon>
        <taxon>Parelaphostrongylus</taxon>
    </lineage>
</organism>